<organism evidence="1 2">
    <name type="scientific">Anoxybacterium hadale</name>
    <dbReference type="NCBI Taxonomy" id="3408580"/>
    <lineage>
        <taxon>Bacteria</taxon>
        <taxon>Bacillati</taxon>
        <taxon>Bacillota</taxon>
        <taxon>Clostridia</taxon>
        <taxon>Peptostreptococcales</taxon>
        <taxon>Anaerovoracaceae</taxon>
        <taxon>Anoxybacterium</taxon>
    </lineage>
</organism>
<protein>
    <submittedName>
        <fullName evidence="1">DUF342 domain-containing protein</fullName>
    </submittedName>
</protein>
<evidence type="ECO:0000313" key="2">
    <source>
        <dbReference type="Proteomes" id="UP000594014"/>
    </source>
</evidence>
<accession>A0ACD1ABS0</accession>
<proteinExistence type="predicted"/>
<dbReference type="EMBL" id="CP042469">
    <property type="protein sequence ID" value="QOX63935.1"/>
    <property type="molecule type" value="Genomic_DNA"/>
</dbReference>
<name>A0ACD1ABS0_9FIRM</name>
<keyword evidence="2" id="KW-1185">Reference proteome</keyword>
<evidence type="ECO:0000313" key="1">
    <source>
        <dbReference type="EMBL" id="QOX63935.1"/>
    </source>
</evidence>
<reference evidence="1" key="1">
    <citation type="submission" date="2019-08" db="EMBL/GenBank/DDBJ databases">
        <title>Genome sequence of Clostridiales bacterium MT110.</title>
        <authorList>
            <person name="Cao J."/>
        </authorList>
    </citation>
    <scope>NUCLEOTIDE SEQUENCE</scope>
    <source>
        <strain evidence="1">MT110</strain>
    </source>
</reference>
<sequence length="477" mass="52571">MNQVETSQNNLNEEEIPQSKPVTLIEASSSDDGMTGYIKMIKQCPDPDPVTQEQLMEALQMNKIIYGIKETSVEKLAARPIYNIRIEVAKGVPPVDGEDGQITYFVKRDSEYHPEYNLEGAIDYKNLDYFQIVSQGQVLAEIKKETEGVDGKNIFGGIVPSRSGRPAGSPVGKNTHLIENNTQLVADCDGVIRFLRDSVDVNDMLKVKSSVDQLTGNIKFSGDVTIEGDVCDGFSVKSGGNVIIKGVVEDADIEAAGNVHISNGINGGGQFRIFVGGNLKCKYIEHAKIHVEGNINADYIIDSNVTCMGNIELAGSRELIAGGEIKVLGQLRAKDIGTASERATKIEVLGVKIMDTESIEKLVNQRDELGVRLQQLAENTAKLSQSRMGAGESVMEQLSTAKRQIMTLKDKIELLNSQIQQLEKEWTMEFPGAVLCKRKIYQGVKISFGEERFHFELDNIEHCRIFWSEGSIVHGML</sequence>
<gene>
    <name evidence="1" type="ORF">FRZ06_11630</name>
</gene>
<dbReference type="Proteomes" id="UP000594014">
    <property type="component" value="Chromosome"/>
</dbReference>